<accession>A0A7I8LJ61</accession>
<evidence type="ECO:0000313" key="2">
    <source>
        <dbReference type="EMBL" id="CAA7410077.1"/>
    </source>
</evidence>
<feature type="region of interest" description="Disordered" evidence="1">
    <location>
        <begin position="1"/>
        <end position="37"/>
    </location>
</feature>
<dbReference type="EMBL" id="LR746280">
    <property type="protein sequence ID" value="CAA7410077.1"/>
    <property type="molecule type" value="Genomic_DNA"/>
</dbReference>
<protein>
    <submittedName>
        <fullName evidence="2">Uncharacterized protein</fullName>
    </submittedName>
</protein>
<dbReference type="Proteomes" id="UP000663760">
    <property type="component" value="Chromosome 17"/>
</dbReference>
<sequence length="37" mass="4568">MARNQKRPTTMQGPLDREWQNLLPNPSRRINRWHGRR</sequence>
<evidence type="ECO:0000313" key="3">
    <source>
        <dbReference type="Proteomes" id="UP000663760"/>
    </source>
</evidence>
<reference evidence="2" key="1">
    <citation type="submission" date="2020-02" db="EMBL/GenBank/DDBJ databases">
        <authorList>
            <person name="Scholz U."/>
            <person name="Mascher M."/>
            <person name="Fiebig A."/>
        </authorList>
    </citation>
    <scope>NUCLEOTIDE SEQUENCE</scope>
</reference>
<name>A0A7I8LJ61_SPIIN</name>
<gene>
    <name evidence="2" type="ORF">SI8410_17020755</name>
</gene>
<dbReference type="AlphaFoldDB" id="A0A7I8LJ61"/>
<organism evidence="2 3">
    <name type="scientific">Spirodela intermedia</name>
    <name type="common">Intermediate duckweed</name>
    <dbReference type="NCBI Taxonomy" id="51605"/>
    <lineage>
        <taxon>Eukaryota</taxon>
        <taxon>Viridiplantae</taxon>
        <taxon>Streptophyta</taxon>
        <taxon>Embryophyta</taxon>
        <taxon>Tracheophyta</taxon>
        <taxon>Spermatophyta</taxon>
        <taxon>Magnoliopsida</taxon>
        <taxon>Liliopsida</taxon>
        <taxon>Araceae</taxon>
        <taxon>Lemnoideae</taxon>
        <taxon>Spirodela</taxon>
    </lineage>
</organism>
<proteinExistence type="predicted"/>
<keyword evidence="3" id="KW-1185">Reference proteome</keyword>
<evidence type="ECO:0000256" key="1">
    <source>
        <dbReference type="SAM" id="MobiDB-lite"/>
    </source>
</evidence>